<organism evidence="2 3">
    <name type="scientific">Cellulomonas alba</name>
    <dbReference type="NCBI Taxonomy" id="3053467"/>
    <lineage>
        <taxon>Bacteria</taxon>
        <taxon>Bacillati</taxon>
        <taxon>Actinomycetota</taxon>
        <taxon>Actinomycetes</taxon>
        <taxon>Micrococcales</taxon>
        <taxon>Cellulomonadaceae</taxon>
        <taxon>Cellulomonas</taxon>
    </lineage>
</organism>
<dbReference type="RefSeq" id="WP_289455187.1">
    <property type="nucleotide sequence ID" value="NZ_JAUCGQ010000001.1"/>
</dbReference>
<name>A0ABT7SII2_9CELL</name>
<dbReference type="Gene3D" id="2.130.10.10">
    <property type="entry name" value="YVTN repeat-like/Quinoprotein amine dehydrogenase"/>
    <property type="match status" value="1"/>
</dbReference>
<protein>
    <submittedName>
        <fullName evidence="2">Beta-propeller fold lactonase family protein</fullName>
    </submittedName>
</protein>
<dbReference type="Proteomes" id="UP001529338">
    <property type="component" value="Unassembled WGS sequence"/>
</dbReference>
<gene>
    <name evidence="2" type="ORF">QRT04_10575</name>
</gene>
<dbReference type="InterPro" id="IPR019405">
    <property type="entry name" value="Lactonase_7-beta_prop"/>
</dbReference>
<sequence length="336" mass="34237">MTTLLIGTYPAAGAGTPAGLGEGVWRVELDDATGALGDARLLAELPAPSFLAATDGRVHAVLEAEDGLVATLAPDGERLHEVARVASGGVHPCHVVPLPGGEALAVANYSSGALGVVPLDGGSAAEPVKVHGHAGHGPRADRQEGPHAHFVAVAPGGRHVLVVDLGTDEIRRYAVTDDGLRPAGVAATLPPGTGPRHLDFAAGHVYVAGELDVRVHVLAWDEQTATGAWVGAVPAVVGVDVEGDDLPSHLAVDGDDVVVTVRGSDVVTRYAIAPDGSLTDGRSTPLGGGWPRHFAVVGGWTVVALERGHELVTVDRDGRVAARLDLPSPACVLPVR</sequence>
<dbReference type="InterPro" id="IPR015943">
    <property type="entry name" value="WD40/YVTN_repeat-like_dom_sf"/>
</dbReference>
<dbReference type="InterPro" id="IPR011048">
    <property type="entry name" value="Haem_d1_sf"/>
</dbReference>
<keyword evidence="3" id="KW-1185">Reference proteome</keyword>
<proteinExistence type="inferred from homology"/>
<dbReference type="PANTHER" id="PTHR30344:SF1">
    <property type="entry name" value="6-PHOSPHOGLUCONOLACTONASE"/>
    <property type="match status" value="1"/>
</dbReference>
<evidence type="ECO:0000256" key="1">
    <source>
        <dbReference type="ARBA" id="ARBA00005564"/>
    </source>
</evidence>
<dbReference type="InterPro" id="IPR050282">
    <property type="entry name" value="Cycloisomerase_2"/>
</dbReference>
<dbReference type="SUPFAM" id="SSF51004">
    <property type="entry name" value="C-terminal (heme d1) domain of cytochrome cd1-nitrite reductase"/>
    <property type="match status" value="1"/>
</dbReference>
<dbReference type="EMBL" id="JAUCGQ010000001">
    <property type="protein sequence ID" value="MDM7855374.1"/>
    <property type="molecule type" value="Genomic_DNA"/>
</dbReference>
<accession>A0ABT7SII2</accession>
<reference evidence="2 3" key="1">
    <citation type="submission" date="2023-06" db="EMBL/GenBank/DDBJ databases">
        <title>Cellulomonas sp. MW4 Whole genome sequence.</title>
        <authorList>
            <person name="Park S."/>
        </authorList>
    </citation>
    <scope>NUCLEOTIDE SEQUENCE [LARGE SCALE GENOMIC DNA]</scope>
    <source>
        <strain evidence="2 3">MW4</strain>
    </source>
</reference>
<evidence type="ECO:0000313" key="3">
    <source>
        <dbReference type="Proteomes" id="UP001529338"/>
    </source>
</evidence>
<dbReference type="PANTHER" id="PTHR30344">
    <property type="entry name" value="6-PHOSPHOGLUCONOLACTONASE-RELATED"/>
    <property type="match status" value="1"/>
</dbReference>
<evidence type="ECO:0000313" key="2">
    <source>
        <dbReference type="EMBL" id="MDM7855374.1"/>
    </source>
</evidence>
<dbReference type="Pfam" id="PF10282">
    <property type="entry name" value="Lactonase"/>
    <property type="match status" value="1"/>
</dbReference>
<comment type="caution">
    <text evidence="2">The sequence shown here is derived from an EMBL/GenBank/DDBJ whole genome shotgun (WGS) entry which is preliminary data.</text>
</comment>
<comment type="similarity">
    <text evidence="1">Belongs to the cycloisomerase 2 family.</text>
</comment>